<evidence type="ECO:0000313" key="5">
    <source>
        <dbReference type="Proteomes" id="UP000292209"/>
    </source>
</evidence>
<gene>
    <name evidence="4" type="ORF">BC751_3382</name>
</gene>
<dbReference type="InterPro" id="IPR029058">
    <property type="entry name" value="AB_hydrolase_fold"/>
</dbReference>
<dbReference type="InterPro" id="IPR050960">
    <property type="entry name" value="AB_hydrolase_4_sf"/>
</dbReference>
<comment type="similarity">
    <text evidence="1">Belongs to the AB hydrolase superfamily. AB hydrolase 4 family.</text>
</comment>
<reference evidence="4 5" key="1">
    <citation type="submission" date="2019-02" db="EMBL/GenBank/DDBJ databases">
        <title>Genomic Encyclopedia of Archaeal and Bacterial Type Strains, Phase II (KMG-II): from individual species to whole genera.</title>
        <authorList>
            <person name="Goeker M."/>
        </authorList>
    </citation>
    <scope>NUCLEOTIDE SEQUENCE [LARGE SCALE GENOMIC DNA]</scope>
    <source>
        <strain evidence="4 5">DSM 21411</strain>
    </source>
</reference>
<dbReference type="PANTHER" id="PTHR10794:SF94">
    <property type="entry name" value="ESTERASE YHET-RELATED"/>
    <property type="match status" value="1"/>
</dbReference>
<dbReference type="PANTHER" id="PTHR10794">
    <property type="entry name" value="ABHYDROLASE DOMAIN-CONTAINING PROTEIN"/>
    <property type="match status" value="1"/>
</dbReference>
<dbReference type="Proteomes" id="UP000292209">
    <property type="component" value="Unassembled WGS sequence"/>
</dbReference>
<evidence type="ECO:0000313" key="4">
    <source>
        <dbReference type="EMBL" id="RZS97756.1"/>
    </source>
</evidence>
<comment type="caution">
    <text evidence="4">The sequence shown here is derived from an EMBL/GenBank/DDBJ whole genome shotgun (WGS) entry which is preliminary data.</text>
</comment>
<evidence type="ECO:0000256" key="1">
    <source>
        <dbReference type="ARBA" id="ARBA00010884"/>
    </source>
</evidence>
<dbReference type="InterPro" id="IPR000073">
    <property type="entry name" value="AB_hydrolase_1"/>
</dbReference>
<keyword evidence="5" id="KW-1185">Reference proteome</keyword>
<dbReference type="Pfam" id="PF00561">
    <property type="entry name" value="Abhydrolase_1"/>
    <property type="match status" value="1"/>
</dbReference>
<dbReference type="AlphaFoldDB" id="A0A4Q7PBR3"/>
<evidence type="ECO:0000259" key="3">
    <source>
        <dbReference type="Pfam" id="PF00561"/>
    </source>
</evidence>
<feature type="domain" description="AB hydrolase-1" evidence="3">
    <location>
        <begin position="62"/>
        <end position="300"/>
    </location>
</feature>
<dbReference type="PIRSF" id="PIRSF005211">
    <property type="entry name" value="Ab_hydro_YheT"/>
    <property type="match status" value="1"/>
</dbReference>
<accession>A0A4Q7PBR3</accession>
<dbReference type="SUPFAM" id="SSF53474">
    <property type="entry name" value="alpha/beta-Hydrolases"/>
    <property type="match status" value="1"/>
</dbReference>
<organism evidence="4 5">
    <name type="scientific">Cecembia calidifontis</name>
    <dbReference type="NCBI Taxonomy" id="1187080"/>
    <lineage>
        <taxon>Bacteria</taxon>
        <taxon>Pseudomonadati</taxon>
        <taxon>Bacteroidota</taxon>
        <taxon>Cytophagia</taxon>
        <taxon>Cytophagales</taxon>
        <taxon>Cyclobacteriaceae</taxon>
        <taxon>Cecembia</taxon>
    </lineage>
</organism>
<name>A0A4Q7PBR3_9BACT</name>
<feature type="active site" description="Charge relay system" evidence="2">
    <location>
        <position position="297"/>
    </location>
</feature>
<proteinExistence type="inferred from homology"/>
<dbReference type="GO" id="GO:0034338">
    <property type="term" value="F:short-chain carboxylesterase activity"/>
    <property type="evidence" value="ECO:0007669"/>
    <property type="project" value="TreeGrafter"/>
</dbReference>
<sequence length="320" mass="36416">MPIIQKSTYGKPPAFLFNGHLETIIPSVFRKIEGVSYKRERISTPDGDFLDIDWSKVGSEKLLIISHGLEGSSERHYAKALAKLFNQNGFDALAWNNRTCSGEMNKAPILYHHGASYDLDTVIEHVERTHTYREYYLVGISMGGAQTLKYLGERGLGLLPKIKSAAVYSTPCNLPDSAATLRLKSNAFYKKRFLGKLKAKMKLKGEQFPGLVDLDLLEQVEDFDTFDTHFTAKVHGFKDAQDFYHSVSPDNWIKDIQIPTLIINALNDPLLMDRCYPTKIAEKSEFIFLEMPKRGGHTGFLVKNQEFTWAEYRFLEFLTS</sequence>
<dbReference type="Gene3D" id="3.40.50.1820">
    <property type="entry name" value="alpha/beta hydrolase"/>
    <property type="match status" value="1"/>
</dbReference>
<dbReference type="EMBL" id="SGXG01000001">
    <property type="protein sequence ID" value="RZS97756.1"/>
    <property type="molecule type" value="Genomic_DNA"/>
</dbReference>
<dbReference type="InterPro" id="IPR012020">
    <property type="entry name" value="ABHD4"/>
</dbReference>
<dbReference type="GO" id="GO:0047372">
    <property type="term" value="F:monoacylglycerol lipase activity"/>
    <property type="evidence" value="ECO:0007669"/>
    <property type="project" value="TreeGrafter"/>
</dbReference>
<evidence type="ECO:0000256" key="2">
    <source>
        <dbReference type="PIRSR" id="PIRSR005211-1"/>
    </source>
</evidence>
<feature type="active site" description="Charge relay system" evidence="2">
    <location>
        <position position="268"/>
    </location>
</feature>
<protein>
    <recommendedName>
        <fullName evidence="3">AB hydrolase-1 domain-containing protein</fullName>
    </recommendedName>
</protein>
<dbReference type="RefSeq" id="WP_130276598.1">
    <property type="nucleotide sequence ID" value="NZ_SGXG01000001.1"/>
</dbReference>
<dbReference type="OrthoDB" id="332676at2"/>
<feature type="active site" description="Charge relay system" evidence="2">
    <location>
        <position position="141"/>
    </location>
</feature>